<reference evidence="5" key="1">
    <citation type="submission" date="2021-03" db="EMBL/GenBank/DDBJ databases">
        <title>Agromyces archimandritus sp. nov., isolated from the cockroach Archimandrita tessellata.</title>
        <authorList>
            <person name="Guzman J."/>
            <person name="Ortuzar M."/>
            <person name="Poehlein A."/>
            <person name="Daniel R."/>
            <person name="Trujillo M."/>
            <person name="Vilcinskas A."/>
        </authorList>
    </citation>
    <scope>NUCLEOTIDE SEQUENCE</scope>
    <source>
        <strain evidence="5">G127AT</strain>
    </source>
</reference>
<gene>
    <name evidence="5" type="ORF">G127AT_06055</name>
</gene>
<sequence>MGDHKGYDLTTIGEGQIRLTVDPGDRLSTCRSLHLSPAGSEANVAGLLTQLGRSAAWASVLPEGDLATRFTQEYSSVGVDLLHVVRVPEGRMALYFLEPGDPPMPARVTYDRLHTPFREITPELFDWNALLDTRVLFVTGITAALTEHTAETVAYAVRSAAERGIHVALDVNYRSLLWGPDRAREVLEPLLEHVSILFCSRLDGIKVFELEGDGPSVNRQLQERYGLEHVVSTDGTLGVSYSGREGARVYEVERVPVTDRPGAGDAFVAGTLHGYLGGSVHQGIAWGQQASKFALTHYGDLTRISPAELETPISNDILR</sequence>
<accession>A0A975IR66</accession>
<proteinExistence type="inferred from homology"/>
<evidence type="ECO:0000313" key="5">
    <source>
        <dbReference type="EMBL" id="QTX05766.1"/>
    </source>
</evidence>
<evidence type="ECO:0000256" key="1">
    <source>
        <dbReference type="ARBA" id="ARBA00010688"/>
    </source>
</evidence>
<dbReference type="InterPro" id="IPR052700">
    <property type="entry name" value="Carb_kinase_PfkB-like"/>
</dbReference>
<dbReference type="EMBL" id="CP071696">
    <property type="protein sequence ID" value="QTX05766.1"/>
    <property type="molecule type" value="Genomic_DNA"/>
</dbReference>
<keyword evidence="3 5" id="KW-0418">Kinase</keyword>
<evidence type="ECO:0000259" key="4">
    <source>
        <dbReference type="Pfam" id="PF00294"/>
    </source>
</evidence>
<dbReference type="Proteomes" id="UP000671914">
    <property type="component" value="Chromosome"/>
</dbReference>
<dbReference type="PANTHER" id="PTHR43320">
    <property type="entry name" value="SUGAR KINASE"/>
    <property type="match status" value="1"/>
</dbReference>
<dbReference type="InterPro" id="IPR029056">
    <property type="entry name" value="Ribokinase-like"/>
</dbReference>
<dbReference type="GO" id="GO:0016301">
    <property type="term" value="F:kinase activity"/>
    <property type="evidence" value="ECO:0007669"/>
    <property type="project" value="UniProtKB-KW"/>
</dbReference>
<organism evidence="5 6">
    <name type="scientific">Agromyces archimandritae</name>
    <dbReference type="NCBI Taxonomy" id="2781962"/>
    <lineage>
        <taxon>Bacteria</taxon>
        <taxon>Bacillati</taxon>
        <taxon>Actinomycetota</taxon>
        <taxon>Actinomycetes</taxon>
        <taxon>Micrococcales</taxon>
        <taxon>Microbacteriaceae</taxon>
        <taxon>Agromyces</taxon>
    </lineage>
</organism>
<dbReference type="Gene3D" id="3.40.1190.20">
    <property type="match status" value="1"/>
</dbReference>
<dbReference type="RefSeq" id="WP_210901061.1">
    <property type="nucleotide sequence ID" value="NZ_CP071696.1"/>
</dbReference>
<dbReference type="SUPFAM" id="SSF53613">
    <property type="entry name" value="Ribokinase-like"/>
    <property type="match status" value="1"/>
</dbReference>
<dbReference type="Pfam" id="PF00294">
    <property type="entry name" value="PfkB"/>
    <property type="match status" value="1"/>
</dbReference>
<evidence type="ECO:0000313" key="6">
    <source>
        <dbReference type="Proteomes" id="UP000671914"/>
    </source>
</evidence>
<keyword evidence="2" id="KW-0808">Transferase</keyword>
<feature type="domain" description="Carbohydrate kinase PfkB" evidence="4">
    <location>
        <begin position="18"/>
        <end position="301"/>
    </location>
</feature>
<dbReference type="PANTHER" id="PTHR43320:SF2">
    <property type="entry name" value="2-DEHYDRO-3-DEOXYGLUCONOKINASE_2-DEHYDRO-3-DEOXYGALACTONOKINASE"/>
    <property type="match status" value="1"/>
</dbReference>
<dbReference type="KEGG" id="aarc:G127AT_06055"/>
<comment type="similarity">
    <text evidence="1">Belongs to the carbohydrate kinase PfkB family.</text>
</comment>
<evidence type="ECO:0000256" key="3">
    <source>
        <dbReference type="ARBA" id="ARBA00022777"/>
    </source>
</evidence>
<keyword evidence="6" id="KW-1185">Reference proteome</keyword>
<dbReference type="AlphaFoldDB" id="A0A975IR66"/>
<dbReference type="CDD" id="cd01166">
    <property type="entry name" value="KdgK"/>
    <property type="match status" value="1"/>
</dbReference>
<dbReference type="InterPro" id="IPR011611">
    <property type="entry name" value="PfkB_dom"/>
</dbReference>
<evidence type="ECO:0000256" key="2">
    <source>
        <dbReference type="ARBA" id="ARBA00022679"/>
    </source>
</evidence>
<protein>
    <submittedName>
        <fullName evidence="5">Sugar kinase</fullName>
    </submittedName>
</protein>
<name>A0A975IR66_9MICO</name>